<dbReference type="GO" id="GO:0003700">
    <property type="term" value="F:DNA-binding transcription factor activity"/>
    <property type="evidence" value="ECO:0007669"/>
    <property type="project" value="InterPro"/>
</dbReference>
<dbReference type="GO" id="GO:0043565">
    <property type="term" value="F:sequence-specific DNA binding"/>
    <property type="evidence" value="ECO:0007669"/>
    <property type="project" value="InterPro"/>
</dbReference>
<keyword evidence="2" id="KW-0238">DNA-binding</keyword>
<dbReference type="Gene3D" id="1.10.10.60">
    <property type="entry name" value="Homeodomain-like"/>
    <property type="match status" value="1"/>
</dbReference>
<proteinExistence type="predicted"/>
<dbReference type="PANTHER" id="PTHR46796:SF13">
    <property type="entry name" value="HTH-TYPE TRANSCRIPTIONAL ACTIVATOR RHAS"/>
    <property type="match status" value="1"/>
</dbReference>
<evidence type="ECO:0000256" key="1">
    <source>
        <dbReference type="ARBA" id="ARBA00023015"/>
    </source>
</evidence>
<dbReference type="Proteomes" id="UP000020529">
    <property type="component" value="Unassembled WGS sequence"/>
</dbReference>
<dbReference type="EMBL" id="JGCY01000347">
    <property type="protein sequence ID" value="EXY73729.1"/>
    <property type="molecule type" value="Genomic_DNA"/>
</dbReference>
<dbReference type="AlphaFoldDB" id="A0A015SNE3"/>
<dbReference type="PANTHER" id="PTHR46796">
    <property type="entry name" value="HTH-TYPE TRANSCRIPTIONAL ACTIVATOR RHAS-RELATED"/>
    <property type="match status" value="1"/>
</dbReference>
<dbReference type="InterPro" id="IPR050204">
    <property type="entry name" value="AraC_XylS_family_regulators"/>
</dbReference>
<gene>
    <name evidence="5" type="ORF">M124_2492</name>
</gene>
<organism evidence="5 6">
    <name type="scientific">Bacteroides fragilis str. 3988T(B)14</name>
    <dbReference type="NCBI Taxonomy" id="1339315"/>
    <lineage>
        <taxon>Bacteria</taxon>
        <taxon>Pseudomonadati</taxon>
        <taxon>Bacteroidota</taxon>
        <taxon>Bacteroidia</taxon>
        <taxon>Bacteroidales</taxon>
        <taxon>Bacteroidaceae</taxon>
        <taxon>Bacteroides</taxon>
    </lineage>
</organism>
<evidence type="ECO:0000313" key="6">
    <source>
        <dbReference type="Proteomes" id="UP000020529"/>
    </source>
</evidence>
<comment type="caution">
    <text evidence="5">The sequence shown here is derived from an EMBL/GenBank/DDBJ whole genome shotgun (WGS) entry which is preliminary data.</text>
</comment>
<feature type="domain" description="HTH araC/xylS-type" evidence="4">
    <location>
        <begin position="159"/>
        <end position="260"/>
    </location>
</feature>
<dbReference type="Pfam" id="PF12833">
    <property type="entry name" value="HTH_18"/>
    <property type="match status" value="1"/>
</dbReference>
<evidence type="ECO:0000259" key="4">
    <source>
        <dbReference type="PROSITE" id="PS01124"/>
    </source>
</evidence>
<dbReference type="SMART" id="SM00342">
    <property type="entry name" value="HTH_ARAC"/>
    <property type="match status" value="1"/>
</dbReference>
<dbReference type="RefSeq" id="WP_005798627.1">
    <property type="nucleotide sequence ID" value="NZ_JGCY01000347.1"/>
</dbReference>
<dbReference type="InterPro" id="IPR046532">
    <property type="entry name" value="DUF6597"/>
</dbReference>
<dbReference type="PATRIC" id="fig|1339315.3.peg.3193"/>
<evidence type="ECO:0000256" key="2">
    <source>
        <dbReference type="ARBA" id="ARBA00023125"/>
    </source>
</evidence>
<dbReference type="PROSITE" id="PS01124">
    <property type="entry name" value="HTH_ARAC_FAMILY_2"/>
    <property type="match status" value="1"/>
</dbReference>
<dbReference type="InterPro" id="IPR018060">
    <property type="entry name" value="HTH_AraC"/>
</dbReference>
<dbReference type="Pfam" id="PF20240">
    <property type="entry name" value="DUF6597"/>
    <property type="match status" value="1"/>
</dbReference>
<protein>
    <submittedName>
        <fullName evidence="5">Bacterial regulatory helix-turn-helix s, AraC family protein</fullName>
    </submittedName>
</protein>
<keyword evidence="1" id="KW-0805">Transcription regulation</keyword>
<evidence type="ECO:0000313" key="5">
    <source>
        <dbReference type="EMBL" id="EXY73729.1"/>
    </source>
</evidence>
<sequence length="273" mass="31265">MYREYQPCGLLAPYVDKIWEFKGSPEYGMRINVLPDGCTDLIFALGGITQPVGNEGRIMPSCRSFFVGPMKRYSELVAYTETVHMVGIRFHPCGLFRFMDLPVQELGGQRISSADLGIKLFDDSFTERLYELPDLRSRIQCIETVLVRSMHKHDVVDKQIVFAVNHIHLYHGQREIRLLAEDTCLCQRHLERRFKLFTGFTPKEYSRIVKFRQAIDLLKNTTEANNLLSVAVNAGYYDVSHFLKEVKTLSGGTAESFLSPTLPQEGLLTYIEK</sequence>
<keyword evidence="3" id="KW-0804">Transcription</keyword>
<name>A0A015SNE3_BACFG</name>
<reference evidence="5 6" key="1">
    <citation type="submission" date="2014-02" db="EMBL/GenBank/DDBJ databases">
        <authorList>
            <person name="Sears C."/>
            <person name="Carroll K."/>
            <person name="Sack B.R."/>
            <person name="Qadri F."/>
            <person name="Myers L.L."/>
            <person name="Chung G.-T."/>
            <person name="Escheverria P."/>
            <person name="Fraser C.M."/>
            <person name="Sadzewicz L."/>
            <person name="Shefchek K.A."/>
            <person name="Tallon L."/>
            <person name="Das S.P."/>
            <person name="Daugherty S."/>
            <person name="Mongodin E.F."/>
        </authorList>
    </citation>
    <scope>NUCLEOTIDE SEQUENCE [LARGE SCALE GENOMIC DNA]</scope>
    <source>
        <strain evidence="6">3988T(B)14</strain>
    </source>
</reference>
<evidence type="ECO:0000256" key="3">
    <source>
        <dbReference type="ARBA" id="ARBA00023163"/>
    </source>
</evidence>
<accession>A0A015SNE3</accession>